<dbReference type="EMBL" id="CAKLBC010001385">
    <property type="protein sequence ID" value="CAH0491728.1"/>
    <property type="molecule type" value="Genomic_DNA"/>
</dbReference>
<feature type="transmembrane region" description="Helical" evidence="1">
    <location>
        <begin position="44"/>
        <end position="65"/>
    </location>
</feature>
<sequence length="66" mass="7055">MTGAQPCSVKGHVLANDSFCALDNKDETRHHGPESSMSMASPHLLWTARQVLAVVVCMAFGMIAVV</sequence>
<keyword evidence="1" id="KW-0472">Membrane</keyword>
<reference evidence="2 3" key="1">
    <citation type="submission" date="2021-11" db="EMBL/GenBank/DDBJ databases">
        <authorList>
            <person name="Islam A."/>
            <person name="Islam S."/>
            <person name="Flora M.S."/>
            <person name="Rahman M."/>
            <person name="Ziaur R.M."/>
            <person name="Epstein J.H."/>
            <person name="Hassan M."/>
            <person name="Klassen M."/>
            <person name="Woodard K."/>
            <person name="Webb A."/>
            <person name="Webby R.J."/>
            <person name="El Zowalaty M.E."/>
        </authorList>
    </citation>
    <scope>NUCLEOTIDE SEQUENCE [LARGE SCALE GENOMIC DNA]</scope>
    <source>
        <strain evidence="2">Pf1</strain>
    </source>
</reference>
<protein>
    <submittedName>
        <fullName evidence="2">Uncharacterized protein</fullName>
    </submittedName>
</protein>
<accession>A0ABN8CH79</accession>
<keyword evidence="1" id="KW-1133">Transmembrane helix</keyword>
<comment type="caution">
    <text evidence="2">The sequence shown here is derived from an EMBL/GenBank/DDBJ whole genome shotgun (WGS) entry which is preliminary data.</text>
</comment>
<keyword evidence="3" id="KW-1185">Reference proteome</keyword>
<evidence type="ECO:0000313" key="3">
    <source>
        <dbReference type="Proteomes" id="UP001157938"/>
    </source>
</evidence>
<keyword evidence="1" id="KW-0812">Transmembrane</keyword>
<proteinExistence type="predicted"/>
<organism evidence="2 3">
    <name type="scientific">Peronospora farinosa</name>
    <dbReference type="NCBI Taxonomy" id="134698"/>
    <lineage>
        <taxon>Eukaryota</taxon>
        <taxon>Sar</taxon>
        <taxon>Stramenopiles</taxon>
        <taxon>Oomycota</taxon>
        <taxon>Peronosporomycetes</taxon>
        <taxon>Peronosporales</taxon>
        <taxon>Peronosporaceae</taxon>
        <taxon>Peronospora</taxon>
    </lineage>
</organism>
<evidence type="ECO:0000313" key="2">
    <source>
        <dbReference type="EMBL" id="CAH0491728.1"/>
    </source>
</evidence>
<evidence type="ECO:0000256" key="1">
    <source>
        <dbReference type="SAM" id="Phobius"/>
    </source>
</evidence>
<dbReference type="Proteomes" id="UP001157938">
    <property type="component" value="Unassembled WGS sequence"/>
</dbReference>
<name>A0ABN8CH79_9STRA</name>
<gene>
    <name evidence="2" type="ORF">PFR001_LOCUS6977</name>
</gene>